<feature type="domain" description="EF-hand" evidence="4">
    <location>
        <begin position="89"/>
        <end position="124"/>
    </location>
</feature>
<proteinExistence type="predicted"/>
<organism evidence="5 6">
    <name type="scientific">Neogobius melanostomus</name>
    <name type="common">round goby</name>
    <dbReference type="NCBI Taxonomy" id="47308"/>
    <lineage>
        <taxon>Eukaryota</taxon>
        <taxon>Metazoa</taxon>
        <taxon>Chordata</taxon>
        <taxon>Craniata</taxon>
        <taxon>Vertebrata</taxon>
        <taxon>Euteleostomi</taxon>
        <taxon>Actinopterygii</taxon>
        <taxon>Neopterygii</taxon>
        <taxon>Teleostei</taxon>
        <taxon>Neoteleostei</taxon>
        <taxon>Acanthomorphata</taxon>
        <taxon>Gobiaria</taxon>
        <taxon>Gobiiformes</taxon>
        <taxon>Gobioidei</taxon>
        <taxon>Gobiidae</taxon>
        <taxon>Benthophilinae</taxon>
        <taxon>Neogobiini</taxon>
        <taxon>Neogobius</taxon>
    </lineage>
</organism>
<keyword evidence="3" id="KW-0106">Calcium</keyword>
<dbReference type="InterPro" id="IPR018247">
    <property type="entry name" value="EF_Hand_1_Ca_BS"/>
</dbReference>
<evidence type="ECO:0000313" key="5">
    <source>
        <dbReference type="Ensembl" id="ENSNMLP00000016193.1"/>
    </source>
</evidence>
<dbReference type="Gene3D" id="1.10.238.10">
    <property type="entry name" value="EF-hand"/>
    <property type="match status" value="1"/>
</dbReference>
<dbReference type="SMART" id="SM00054">
    <property type="entry name" value="EFh"/>
    <property type="match status" value="3"/>
</dbReference>
<reference evidence="5" key="2">
    <citation type="submission" date="2025-09" db="UniProtKB">
        <authorList>
            <consortium name="Ensembl"/>
        </authorList>
    </citation>
    <scope>IDENTIFICATION</scope>
</reference>
<dbReference type="PANTHER" id="PTHR23055:SF60">
    <property type="entry name" value="CALAXIN"/>
    <property type="match status" value="1"/>
</dbReference>
<dbReference type="Pfam" id="PF13202">
    <property type="entry name" value="EF-hand_5"/>
    <property type="match status" value="1"/>
</dbReference>
<dbReference type="PROSITE" id="PS00018">
    <property type="entry name" value="EF_HAND_1"/>
    <property type="match status" value="2"/>
</dbReference>
<keyword evidence="6" id="KW-1185">Reference proteome</keyword>
<dbReference type="SUPFAM" id="SSF47473">
    <property type="entry name" value="EF-hand"/>
    <property type="match status" value="1"/>
</dbReference>
<name>A0A8C6T5R8_9GOBI</name>
<dbReference type="Proteomes" id="UP000694523">
    <property type="component" value="Unplaced"/>
</dbReference>
<dbReference type="PROSITE" id="PS50222">
    <property type="entry name" value="EF_HAND_2"/>
    <property type="match status" value="2"/>
</dbReference>
<reference evidence="5" key="1">
    <citation type="submission" date="2025-08" db="UniProtKB">
        <authorList>
            <consortium name="Ensembl"/>
        </authorList>
    </citation>
    <scope>IDENTIFICATION</scope>
</reference>
<dbReference type="Pfam" id="PF13499">
    <property type="entry name" value="EF-hand_7"/>
    <property type="match status" value="1"/>
</dbReference>
<evidence type="ECO:0000256" key="3">
    <source>
        <dbReference type="ARBA" id="ARBA00022837"/>
    </source>
</evidence>
<dbReference type="InterPro" id="IPR011992">
    <property type="entry name" value="EF-hand-dom_pair"/>
</dbReference>
<protein>
    <recommendedName>
        <fullName evidence="4">EF-hand domain-containing protein</fullName>
    </recommendedName>
</protein>
<sequence length="247" mass="28320">MQVSAENIFEAVASKIENQCRLPAEHLKSVKSRALAIGALSKHFSLLEVECLIRQFYVLLGQESKLARPIPGMDKLEFVFVLHAIFGMDNKMMIDRIFAILDQNKDGFIGVEEWVESLGVFLRGDLDEKSNHAYQVYDLNSDKCISKDEMFFLLKKGETIKSKSDEDLEDVLNMTFKDIDHDHDGLLTYTHFQKLVRKDMMYLEAFGKCLPDPFAVTAFERHLAELNCKSIYTRASVITQFCLFLLS</sequence>
<accession>A0A8C6T5R8</accession>
<dbReference type="PANTHER" id="PTHR23055">
    <property type="entry name" value="CALCIUM BINDING PROTEINS"/>
    <property type="match status" value="1"/>
</dbReference>
<evidence type="ECO:0000256" key="2">
    <source>
        <dbReference type="ARBA" id="ARBA00022737"/>
    </source>
</evidence>
<dbReference type="InterPro" id="IPR028846">
    <property type="entry name" value="Recoverin"/>
</dbReference>
<keyword evidence="2" id="KW-0677">Repeat</keyword>
<dbReference type="InterPro" id="IPR002048">
    <property type="entry name" value="EF_hand_dom"/>
</dbReference>
<keyword evidence="1" id="KW-0479">Metal-binding</keyword>
<evidence type="ECO:0000313" key="6">
    <source>
        <dbReference type="Proteomes" id="UP000694523"/>
    </source>
</evidence>
<feature type="domain" description="EF-hand" evidence="4">
    <location>
        <begin position="167"/>
        <end position="202"/>
    </location>
</feature>
<dbReference type="GO" id="GO:0005509">
    <property type="term" value="F:calcium ion binding"/>
    <property type="evidence" value="ECO:0007669"/>
    <property type="project" value="InterPro"/>
</dbReference>
<evidence type="ECO:0000256" key="1">
    <source>
        <dbReference type="ARBA" id="ARBA00022723"/>
    </source>
</evidence>
<dbReference type="AlphaFoldDB" id="A0A8C6T5R8"/>
<dbReference type="Ensembl" id="ENSNMLT00000018191.1">
    <property type="protein sequence ID" value="ENSNMLP00000016193.1"/>
    <property type="gene ID" value="ENSNMLG00000010728.1"/>
</dbReference>
<evidence type="ECO:0000259" key="4">
    <source>
        <dbReference type="PROSITE" id="PS50222"/>
    </source>
</evidence>